<accession>A0ABR7IVG1</accession>
<feature type="transmembrane region" description="Helical" evidence="1">
    <location>
        <begin position="6"/>
        <end position="25"/>
    </location>
</feature>
<proteinExistence type="predicted"/>
<feature type="transmembrane region" description="Helical" evidence="1">
    <location>
        <begin position="194"/>
        <end position="220"/>
    </location>
</feature>
<feature type="transmembrane region" description="Helical" evidence="1">
    <location>
        <begin position="156"/>
        <end position="182"/>
    </location>
</feature>
<keyword evidence="3" id="KW-1185">Reference proteome</keyword>
<keyword evidence="1" id="KW-1133">Transmembrane helix</keyword>
<feature type="transmembrane region" description="Helical" evidence="1">
    <location>
        <begin position="102"/>
        <end position="121"/>
    </location>
</feature>
<keyword evidence="1" id="KW-0472">Membrane</keyword>
<feature type="transmembrane region" description="Helical" evidence="1">
    <location>
        <begin position="128"/>
        <end position="144"/>
    </location>
</feature>
<sequence length="538" mass="63851">MLYFYGFSIVLFLFLYINTISYNYIEGDDACSILYHLCGRNLDIQQPYAEYNSGFDYLLSFVENKESELLFFSINISFLSGLIIYQLIGYFLSLIFEVNNKFVIFLCLIPFIIPEFIFINLFMNTTNLGFLFALLSLIFYWKYITNYKSKHLLFSILFIAIAIPFRWSIIIFYPIFISFYFFKNRDNTINYRKLFQITTIHFLISFAIGLLLINITGYNINDFINTMLWGNNYMENAQRSKLHLISSAMSFFTFPFVILVIFGLLYLKKQIIGLTVNKIIFLFIGIIPFLILGFFPSLKYLVSLIPIFLLLAFWGFNLILLYKWSRYIFFSSILSIWFIGIKISTDSLTFGDGFYQKESLKIDKNYKFKYNVDERIRIDKIYLDFDGGFYMPTPEGPRPLFGYFHVIFGNLWKNNFDRISKNESKIVDDIIKNKDKKIIQLKPHEFIQCKLINKGFLPNKPFIYNSKNKEYYREFINKKDTIRLLSVPYGVEKEKFIEEFINKNTKTYFVSYSSNFIIYTLLKCPNTTFINANTIYKN</sequence>
<dbReference type="EMBL" id="JACRUN010000001">
    <property type="protein sequence ID" value="MBC5833771.1"/>
    <property type="molecule type" value="Genomic_DNA"/>
</dbReference>
<gene>
    <name evidence="2" type="ORF">H8R27_02615</name>
</gene>
<feature type="transmembrane region" description="Helical" evidence="1">
    <location>
        <begin position="69"/>
        <end position="96"/>
    </location>
</feature>
<feature type="transmembrane region" description="Helical" evidence="1">
    <location>
        <begin position="279"/>
        <end position="295"/>
    </location>
</feature>
<evidence type="ECO:0000313" key="3">
    <source>
        <dbReference type="Proteomes" id="UP000605990"/>
    </source>
</evidence>
<feature type="transmembrane region" description="Helical" evidence="1">
    <location>
        <begin position="327"/>
        <end position="345"/>
    </location>
</feature>
<organism evidence="2 3">
    <name type="scientific">Flavobacterium bernardetii</name>
    <dbReference type="NCBI Taxonomy" id="2813823"/>
    <lineage>
        <taxon>Bacteria</taxon>
        <taxon>Pseudomonadati</taxon>
        <taxon>Bacteroidota</taxon>
        <taxon>Flavobacteriia</taxon>
        <taxon>Flavobacteriales</taxon>
        <taxon>Flavobacteriaceae</taxon>
        <taxon>Flavobacterium</taxon>
    </lineage>
</organism>
<dbReference type="Proteomes" id="UP000605990">
    <property type="component" value="Unassembled WGS sequence"/>
</dbReference>
<name>A0ABR7IVG1_9FLAO</name>
<keyword evidence="1" id="KW-0812">Transmembrane</keyword>
<feature type="transmembrane region" description="Helical" evidence="1">
    <location>
        <begin position="244"/>
        <end position="267"/>
    </location>
</feature>
<dbReference type="RefSeq" id="WP_187002992.1">
    <property type="nucleotide sequence ID" value="NZ_JAANOQ010000001.1"/>
</dbReference>
<reference evidence="2 3" key="1">
    <citation type="submission" date="2020-08" db="EMBL/GenBank/DDBJ databases">
        <title>Description of novel Flavobacterium F-408 isolate.</title>
        <authorList>
            <person name="Saticioglu I.B."/>
            <person name="Duman M."/>
            <person name="Altun S."/>
        </authorList>
    </citation>
    <scope>NUCLEOTIDE SEQUENCE [LARGE SCALE GENOMIC DNA]</scope>
    <source>
        <strain evidence="2 3">F-408</strain>
    </source>
</reference>
<evidence type="ECO:0008006" key="4">
    <source>
        <dbReference type="Google" id="ProtNLM"/>
    </source>
</evidence>
<feature type="transmembrane region" description="Helical" evidence="1">
    <location>
        <begin position="301"/>
        <end position="320"/>
    </location>
</feature>
<protein>
    <recommendedName>
        <fullName evidence="4">Glycosyltransferase RgtA/B/C/D-like domain-containing protein</fullName>
    </recommendedName>
</protein>
<evidence type="ECO:0000256" key="1">
    <source>
        <dbReference type="SAM" id="Phobius"/>
    </source>
</evidence>
<comment type="caution">
    <text evidence="2">The sequence shown here is derived from an EMBL/GenBank/DDBJ whole genome shotgun (WGS) entry which is preliminary data.</text>
</comment>
<evidence type="ECO:0000313" key="2">
    <source>
        <dbReference type="EMBL" id="MBC5833771.1"/>
    </source>
</evidence>